<dbReference type="AlphaFoldDB" id="M1D9J7"/>
<feature type="region of interest" description="Disordered" evidence="1">
    <location>
        <begin position="64"/>
        <end position="94"/>
    </location>
</feature>
<dbReference type="Gramene" id="PGSC0003DMT400085461">
    <property type="protein sequence ID" value="PGSC0003DMT400085461"/>
    <property type="gene ID" value="PGSC0003DMG400035032"/>
</dbReference>
<feature type="compositionally biased region" description="Polar residues" evidence="1">
    <location>
        <begin position="64"/>
        <end position="90"/>
    </location>
</feature>
<dbReference type="HOGENOM" id="CLU_2282413_0_0_1"/>
<name>M1D9J7_SOLTU</name>
<dbReference type="EnsemblPlants" id="PGSC0003DMT400085461">
    <property type="protein sequence ID" value="PGSC0003DMT400085461"/>
    <property type="gene ID" value="PGSC0003DMG400035032"/>
</dbReference>
<proteinExistence type="predicted"/>
<reference evidence="2" key="2">
    <citation type="submission" date="2015-06" db="UniProtKB">
        <authorList>
            <consortium name="EnsemblPlants"/>
        </authorList>
    </citation>
    <scope>IDENTIFICATION</scope>
    <source>
        <strain evidence="2">DM1-3 516 R44</strain>
    </source>
</reference>
<dbReference type="InParanoid" id="M1D9J7"/>
<reference evidence="3" key="1">
    <citation type="journal article" date="2011" name="Nature">
        <title>Genome sequence and analysis of the tuber crop potato.</title>
        <authorList>
            <consortium name="The Potato Genome Sequencing Consortium"/>
        </authorList>
    </citation>
    <scope>NUCLEOTIDE SEQUENCE [LARGE SCALE GENOMIC DNA]</scope>
    <source>
        <strain evidence="3">cv. DM1-3 516 R44</strain>
    </source>
</reference>
<evidence type="ECO:0000256" key="1">
    <source>
        <dbReference type="SAM" id="MobiDB-lite"/>
    </source>
</evidence>
<organism evidence="2 3">
    <name type="scientific">Solanum tuberosum</name>
    <name type="common">Potato</name>
    <dbReference type="NCBI Taxonomy" id="4113"/>
    <lineage>
        <taxon>Eukaryota</taxon>
        <taxon>Viridiplantae</taxon>
        <taxon>Streptophyta</taxon>
        <taxon>Embryophyta</taxon>
        <taxon>Tracheophyta</taxon>
        <taxon>Spermatophyta</taxon>
        <taxon>Magnoliopsida</taxon>
        <taxon>eudicotyledons</taxon>
        <taxon>Gunneridae</taxon>
        <taxon>Pentapetalae</taxon>
        <taxon>asterids</taxon>
        <taxon>lamiids</taxon>
        <taxon>Solanales</taxon>
        <taxon>Solanaceae</taxon>
        <taxon>Solanoideae</taxon>
        <taxon>Solaneae</taxon>
        <taxon>Solanum</taxon>
    </lineage>
</organism>
<dbReference type="PaxDb" id="4113-PGSC0003DMT400085461"/>
<evidence type="ECO:0000313" key="2">
    <source>
        <dbReference type="EnsemblPlants" id="PGSC0003DMT400085461"/>
    </source>
</evidence>
<protein>
    <submittedName>
        <fullName evidence="2">Uncharacterized protein</fullName>
    </submittedName>
</protein>
<evidence type="ECO:0000313" key="3">
    <source>
        <dbReference type="Proteomes" id="UP000011115"/>
    </source>
</evidence>
<keyword evidence="3" id="KW-1185">Reference proteome</keyword>
<accession>M1D9J7</accession>
<sequence>MTSAGKSFDEVTDFVKKVEGVRSDGQDKALAKKPKSTCNFQGSYSKGSGRPTFAARPIQFAMSSSTGSYSGTPQQNFIQDNQGTTSSASGRPSFDRIFYNCG</sequence>
<dbReference type="Proteomes" id="UP000011115">
    <property type="component" value="Unassembled WGS sequence"/>
</dbReference>